<name>A0A482MMA6_9CAUD</name>
<dbReference type="Proteomes" id="UP000301424">
    <property type="component" value="Segment"/>
</dbReference>
<keyword evidence="2" id="KW-1185">Reference proteome</keyword>
<protein>
    <submittedName>
        <fullName evidence="1">Uncharacterized protein</fullName>
    </submittedName>
</protein>
<accession>A0A482MMA6</accession>
<reference evidence="1 2" key="1">
    <citation type="submission" date="2019-02" db="EMBL/GenBank/DDBJ databases">
        <title>Complete genome sequence of Burkholderia cenocepacia phage BcepSauron.</title>
        <authorList>
            <person name="Park K."/>
            <person name="Gonzalez C."/>
            <person name="Liu M."/>
            <person name="Gill J."/>
        </authorList>
    </citation>
    <scope>NUCLEOTIDE SEQUENCE [LARGE SCALE GENOMIC DNA]</scope>
</reference>
<sequence length="109" mass="12574">MADYPGKSRAELGAIFDRTIGAGHAPALDRKHVAARRRALQRRRDYEYAIRQVERLEALSQLWDDTARAMLHDEHKQHQYVLSPRQPDELGPALTYWRTRARLALALAT</sequence>
<dbReference type="EMBL" id="MK552141">
    <property type="protein sequence ID" value="QBQ74402.1"/>
    <property type="molecule type" value="Genomic_DNA"/>
</dbReference>
<evidence type="ECO:0000313" key="2">
    <source>
        <dbReference type="Proteomes" id="UP000301424"/>
    </source>
</evidence>
<evidence type="ECO:0000313" key="1">
    <source>
        <dbReference type="EMBL" id="QBQ74402.1"/>
    </source>
</evidence>
<gene>
    <name evidence="1" type="ORF">BcepSauron_022</name>
</gene>
<proteinExistence type="predicted"/>
<organism evidence="1 2">
    <name type="scientific">Burkholderia phage BcepSauron</name>
    <dbReference type="NCBI Taxonomy" id="2530033"/>
    <lineage>
        <taxon>Viruses</taxon>
        <taxon>Duplodnaviria</taxon>
        <taxon>Heunggongvirae</taxon>
        <taxon>Uroviricota</taxon>
        <taxon>Caudoviricetes</taxon>
        <taxon>Sarumanvirus</taxon>
        <taxon>Sarumanvirus bcepsauron</taxon>
    </lineage>
</organism>